<gene>
    <name evidence="4" type="ORF">V9T40_007158</name>
</gene>
<evidence type="ECO:0000256" key="2">
    <source>
        <dbReference type="SAM" id="MobiDB-lite"/>
    </source>
</evidence>
<dbReference type="InterPro" id="IPR013766">
    <property type="entry name" value="Thioredoxin_domain"/>
</dbReference>
<evidence type="ECO:0000313" key="5">
    <source>
        <dbReference type="Proteomes" id="UP001367676"/>
    </source>
</evidence>
<accession>A0AAN9YBU4</accession>
<organism evidence="4 5">
    <name type="scientific">Parthenolecanium corni</name>
    <dbReference type="NCBI Taxonomy" id="536013"/>
    <lineage>
        <taxon>Eukaryota</taxon>
        <taxon>Metazoa</taxon>
        <taxon>Ecdysozoa</taxon>
        <taxon>Arthropoda</taxon>
        <taxon>Hexapoda</taxon>
        <taxon>Insecta</taxon>
        <taxon>Pterygota</taxon>
        <taxon>Neoptera</taxon>
        <taxon>Paraneoptera</taxon>
        <taxon>Hemiptera</taxon>
        <taxon>Sternorrhyncha</taxon>
        <taxon>Coccoidea</taxon>
        <taxon>Coccidae</taxon>
        <taxon>Parthenolecanium</taxon>
    </lineage>
</organism>
<reference evidence="4 5" key="1">
    <citation type="submission" date="2024-03" db="EMBL/GenBank/DDBJ databases">
        <title>Adaptation during the transition from Ophiocordyceps entomopathogen to insect associate is accompanied by gene loss and intensified selection.</title>
        <authorList>
            <person name="Ward C.M."/>
            <person name="Onetto C.A."/>
            <person name="Borneman A.R."/>
        </authorList>
    </citation>
    <scope>NUCLEOTIDE SEQUENCE [LARGE SCALE GENOMIC DNA]</scope>
    <source>
        <strain evidence="4">AWRI1</strain>
        <tissue evidence="4">Single Adult Female</tissue>
    </source>
</reference>
<dbReference type="InterPro" id="IPR036249">
    <property type="entry name" value="Thioredoxin-like_sf"/>
</dbReference>
<dbReference type="PANTHER" id="PTHR21148">
    <property type="entry name" value="THIOREDOXIN DOMAIN-CONTAINING PROTEIN 9"/>
    <property type="match status" value="1"/>
</dbReference>
<evidence type="ECO:0000256" key="1">
    <source>
        <dbReference type="ARBA" id="ARBA00026148"/>
    </source>
</evidence>
<evidence type="ECO:0000313" key="4">
    <source>
        <dbReference type="EMBL" id="KAK7605300.1"/>
    </source>
</evidence>
<keyword evidence="5" id="KW-1185">Reference proteome</keyword>
<feature type="domain" description="Thioredoxin" evidence="3">
    <location>
        <begin position="78"/>
        <end position="159"/>
    </location>
</feature>
<dbReference type="SUPFAM" id="SSF52833">
    <property type="entry name" value="Thioredoxin-like"/>
    <property type="match status" value="1"/>
</dbReference>
<dbReference type="Pfam" id="PF00085">
    <property type="entry name" value="Thioredoxin"/>
    <property type="match status" value="1"/>
</dbReference>
<dbReference type="AlphaFoldDB" id="A0AAN9YBU4"/>
<dbReference type="Proteomes" id="UP001367676">
    <property type="component" value="Unassembled WGS sequence"/>
</dbReference>
<protein>
    <recommendedName>
        <fullName evidence="1">Thioredoxin domain-containing protein 9</fullName>
    </recommendedName>
</protein>
<feature type="region of interest" description="Disordered" evidence="2">
    <location>
        <begin position="189"/>
        <end position="224"/>
    </location>
</feature>
<dbReference type="Gene3D" id="3.40.30.10">
    <property type="entry name" value="Glutaredoxin"/>
    <property type="match status" value="1"/>
</dbReference>
<name>A0AAN9YBU4_9HEMI</name>
<evidence type="ECO:0000259" key="3">
    <source>
        <dbReference type="Pfam" id="PF00085"/>
    </source>
</evidence>
<comment type="caution">
    <text evidence="4">The sequence shown here is derived from an EMBL/GenBank/DDBJ whole genome shotgun (WGS) entry which is preliminary data.</text>
</comment>
<dbReference type="CDD" id="cd02989">
    <property type="entry name" value="Phd_like_TxnDC9"/>
    <property type="match status" value="1"/>
</dbReference>
<proteinExistence type="predicted"/>
<dbReference type="EMBL" id="JBBCAQ010000002">
    <property type="protein sequence ID" value="KAK7605300.1"/>
    <property type="molecule type" value="Genomic_DNA"/>
</dbReference>
<sequence length="224" mass="25721">MAAQQTEAVTNLIQQQVLKAAEIIEERLDQEIKSLDELKSDDIEKLRERRLLQLKKEAKIRQEYLARGHGDYDELGDEKQFFEVVKKSPNVVVHFYRDCTPRCKIVDHHLKILAKRHVETRFCKVLADRCLFLAEKLKIRVIPTIACIKDSNAKDYIIGFTDLGNCDDFSTDMLEWRIARSGAIDYDGDLMTPPDKKKAPKSTGSIHVKKSSNLQDSDSDLDDD</sequence>